<evidence type="ECO:0000256" key="5">
    <source>
        <dbReference type="ARBA" id="ARBA00022989"/>
    </source>
</evidence>
<keyword evidence="5 8" id="KW-1133">Transmembrane helix</keyword>
<comment type="subcellular location">
    <subcellularLocation>
        <location evidence="1">Membrane</location>
        <topology evidence="1">Multi-pass membrane protein</topology>
    </subcellularLocation>
</comment>
<comment type="similarity">
    <text evidence="2">Belongs to the ammonia transporter channel (TC 1.A.11.2) family.</text>
</comment>
<evidence type="ECO:0000313" key="10">
    <source>
        <dbReference type="EMBL" id="KKL25073.1"/>
    </source>
</evidence>
<keyword evidence="3" id="KW-0813">Transport</keyword>
<keyword evidence="4 8" id="KW-0812">Transmembrane</keyword>
<evidence type="ECO:0000256" key="1">
    <source>
        <dbReference type="ARBA" id="ARBA00004141"/>
    </source>
</evidence>
<evidence type="ECO:0000259" key="9">
    <source>
        <dbReference type="Pfam" id="PF00909"/>
    </source>
</evidence>
<evidence type="ECO:0000256" key="8">
    <source>
        <dbReference type="SAM" id="Phobius"/>
    </source>
</evidence>
<evidence type="ECO:0000256" key="7">
    <source>
        <dbReference type="ARBA" id="ARBA00023177"/>
    </source>
</evidence>
<evidence type="ECO:0000256" key="3">
    <source>
        <dbReference type="ARBA" id="ARBA00022448"/>
    </source>
</evidence>
<reference evidence="10" key="1">
    <citation type="journal article" date="2015" name="Nature">
        <title>Complex archaea that bridge the gap between prokaryotes and eukaryotes.</title>
        <authorList>
            <person name="Spang A."/>
            <person name="Saw J.H."/>
            <person name="Jorgensen S.L."/>
            <person name="Zaremba-Niedzwiedzka K."/>
            <person name="Martijn J."/>
            <person name="Lind A.E."/>
            <person name="van Eijk R."/>
            <person name="Schleper C."/>
            <person name="Guy L."/>
            <person name="Ettema T.J."/>
        </authorList>
    </citation>
    <scope>NUCLEOTIDE SEQUENCE</scope>
</reference>
<feature type="transmembrane region" description="Helical" evidence="8">
    <location>
        <begin position="6"/>
        <end position="27"/>
    </location>
</feature>
<accession>A0A0F9EMG8</accession>
<dbReference type="InterPro" id="IPR024041">
    <property type="entry name" value="NH4_transpt_AmtB-like_dom"/>
</dbReference>
<proteinExistence type="inferred from homology"/>
<comment type="caution">
    <text evidence="10">The sequence shown here is derived from an EMBL/GenBank/DDBJ whole genome shotgun (WGS) entry which is preliminary data.</text>
</comment>
<feature type="transmembrane region" description="Helical" evidence="8">
    <location>
        <begin position="80"/>
        <end position="101"/>
    </location>
</feature>
<feature type="domain" description="Ammonium transporter AmtB-like" evidence="9">
    <location>
        <begin position="2"/>
        <end position="131"/>
    </location>
</feature>
<keyword evidence="6 8" id="KW-0472">Membrane</keyword>
<dbReference type="Gene3D" id="1.10.3430.10">
    <property type="entry name" value="Ammonium transporter AmtB like domains"/>
    <property type="match status" value="1"/>
</dbReference>
<dbReference type="SUPFAM" id="SSF111352">
    <property type="entry name" value="Ammonium transporter"/>
    <property type="match status" value="1"/>
</dbReference>
<evidence type="ECO:0000256" key="4">
    <source>
        <dbReference type="ARBA" id="ARBA00022692"/>
    </source>
</evidence>
<dbReference type="Pfam" id="PF00909">
    <property type="entry name" value="Ammonium_transp"/>
    <property type="match status" value="1"/>
</dbReference>
<dbReference type="AlphaFoldDB" id="A0A0F9EMG8"/>
<name>A0A0F9EMG8_9ZZZZ</name>
<dbReference type="InterPro" id="IPR029020">
    <property type="entry name" value="Ammonium/urea_transptr"/>
</dbReference>
<protein>
    <recommendedName>
        <fullName evidence="9">Ammonium transporter AmtB-like domain-containing protein</fullName>
    </recommendedName>
</protein>
<feature type="non-terminal residue" evidence="10">
    <location>
        <position position="1"/>
    </location>
</feature>
<dbReference type="GO" id="GO:0016020">
    <property type="term" value="C:membrane"/>
    <property type="evidence" value="ECO:0007669"/>
    <property type="project" value="UniProtKB-SubCell"/>
</dbReference>
<evidence type="ECO:0000256" key="6">
    <source>
        <dbReference type="ARBA" id="ARBA00023136"/>
    </source>
</evidence>
<dbReference type="PANTHER" id="PTHR11730">
    <property type="entry name" value="AMMONIUM TRANSPORTER"/>
    <property type="match status" value="1"/>
</dbReference>
<keyword evidence="7" id="KW-0924">Ammonia transport</keyword>
<organism evidence="10">
    <name type="scientific">marine sediment metagenome</name>
    <dbReference type="NCBI Taxonomy" id="412755"/>
    <lineage>
        <taxon>unclassified sequences</taxon>
        <taxon>metagenomes</taxon>
        <taxon>ecological metagenomes</taxon>
    </lineage>
</organism>
<sequence length="134" mass="14155">AYVAPWAAVLIGFLGSLLYLFSVWLIANKFKVDDPLGACSVHGANGFWGLIAIGIFADGSYGGVHGVITGHYGQLLSQVIASVVALAWAGGLAYIIFTLIGRKGNSHSKMRVSDDVEKDGLDISIHGTECYPSQ</sequence>
<feature type="transmembrane region" description="Helical" evidence="8">
    <location>
        <begin position="47"/>
        <end position="68"/>
    </location>
</feature>
<dbReference type="GO" id="GO:0008519">
    <property type="term" value="F:ammonium channel activity"/>
    <property type="evidence" value="ECO:0007669"/>
    <property type="project" value="InterPro"/>
</dbReference>
<dbReference type="PANTHER" id="PTHR11730:SF6">
    <property type="entry name" value="AMMONIUM TRANSPORTER"/>
    <property type="match status" value="1"/>
</dbReference>
<gene>
    <name evidence="10" type="ORF">LCGC14_2408980</name>
</gene>
<dbReference type="EMBL" id="LAZR01036353">
    <property type="protein sequence ID" value="KKL25073.1"/>
    <property type="molecule type" value="Genomic_DNA"/>
</dbReference>
<evidence type="ECO:0000256" key="2">
    <source>
        <dbReference type="ARBA" id="ARBA00005887"/>
    </source>
</evidence>
<dbReference type="GO" id="GO:0097272">
    <property type="term" value="P:ammonium homeostasis"/>
    <property type="evidence" value="ECO:0007669"/>
    <property type="project" value="TreeGrafter"/>
</dbReference>